<feature type="region of interest" description="Disordered" evidence="1">
    <location>
        <begin position="128"/>
        <end position="152"/>
    </location>
</feature>
<dbReference type="InterPro" id="IPR025552">
    <property type="entry name" value="YkyB"/>
</dbReference>
<dbReference type="EMBL" id="PGUY01000048">
    <property type="protein sequence ID" value="PLT28921.1"/>
    <property type="molecule type" value="Genomic_DNA"/>
</dbReference>
<evidence type="ECO:0000256" key="1">
    <source>
        <dbReference type="SAM" id="MobiDB-lite"/>
    </source>
</evidence>
<dbReference type="OrthoDB" id="2360869at2"/>
<sequence length="170" mass="19154">MVQPNGGNRKGSLPIQTLAQAVFVVNKHAKTALKPQSLYHLKQRALVQLMQEGKAKKVGLHFSDNPKYSRQQSDVIVECGDYVFHLPPTKEDKTSLPHLGNRLSDKRNPKAHLSLSKARTILQDYTGLKTAESDTSRQPHRTAKKRVQKNKTPDCFSSSFLGSDLNFYKR</sequence>
<dbReference type="Proteomes" id="UP000234748">
    <property type="component" value="Unassembled WGS sequence"/>
</dbReference>
<name>A0A2N5M3H9_9BACI</name>
<dbReference type="AlphaFoldDB" id="A0A2N5M3H9"/>
<reference evidence="2 3" key="1">
    <citation type="submission" date="2017-11" db="EMBL/GenBank/DDBJ databases">
        <title>Comparitive Functional Genomics of Dry Heat Resistant strains isolated from the Viking Spacecraft.</title>
        <authorList>
            <person name="Seuylemezian A."/>
            <person name="Cooper K."/>
            <person name="Vaishampayan P."/>
        </authorList>
    </citation>
    <scope>NUCLEOTIDE SEQUENCE [LARGE SCALE GENOMIC DNA]</scope>
    <source>
        <strain evidence="2 3">V1-29</strain>
    </source>
</reference>
<evidence type="ECO:0000313" key="3">
    <source>
        <dbReference type="Proteomes" id="UP000234748"/>
    </source>
</evidence>
<keyword evidence="3" id="KW-1185">Reference proteome</keyword>
<accession>A0A2N5M3H9</accession>
<gene>
    <name evidence="2" type="ORF">CUU66_15625</name>
</gene>
<evidence type="ECO:0000313" key="2">
    <source>
        <dbReference type="EMBL" id="PLT28921.1"/>
    </source>
</evidence>
<protein>
    <recommendedName>
        <fullName evidence="4">YkyB-like protein</fullName>
    </recommendedName>
</protein>
<dbReference type="Pfam" id="PF14177">
    <property type="entry name" value="YkyB"/>
    <property type="match status" value="1"/>
</dbReference>
<dbReference type="RefSeq" id="WP_101643789.1">
    <property type="nucleotide sequence ID" value="NZ_PGUY01000048.1"/>
</dbReference>
<proteinExistence type="predicted"/>
<organism evidence="2 3">
    <name type="scientific">Peribacillus deserti</name>
    <dbReference type="NCBI Taxonomy" id="673318"/>
    <lineage>
        <taxon>Bacteria</taxon>
        <taxon>Bacillati</taxon>
        <taxon>Bacillota</taxon>
        <taxon>Bacilli</taxon>
        <taxon>Bacillales</taxon>
        <taxon>Bacillaceae</taxon>
        <taxon>Peribacillus</taxon>
    </lineage>
</organism>
<comment type="caution">
    <text evidence="2">The sequence shown here is derived from an EMBL/GenBank/DDBJ whole genome shotgun (WGS) entry which is preliminary data.</text>
</comment>
<feature type="compositionally biased region" description="Basic residues" evidence="1">
    <location>
        <begin position="138"/>
        <end position="149"/>
    </location>
</feature>
<evidence type="ECO:0008006" key="4">
    <source>
        <dbReference type="Google" id="ProtNLM"/>
    </source>
</evidence>